<accession>A0A6A7B6B2</accession>
<sequence length="192" mass="21706">CIVEQVVEICQLQYSLLIGGIVIAPNSVKVFCMFGLLLWCREHDALVTLGDALAIFLGRPDRETNLRCLQSLSDIRRYWHRAHPRRCLSHSPARLWEIGFGKVDGTNLLTLRVSVMGSVLLANSPQVILSYLYLAFNGLYTSMFIGREWATYMIARKPLRVTAPAGQQRGTYWLSVPYRYAIPSSVGSCHSW</sequence>
<proteinExistence type="predicted"/>
<evidence type="ECO:0000313" key="1">
    <source>
        <dbReference type="EMBL" id="KAF2850824.1"/>
    </source>
</evidence>
<dbReference type="PANTHER" id="PTHR35395">
    <property type="entry name" value="DUF6536 DOMAIN-CONTAINING PROTEIN"/>
    <property type="match status" value="1"/>
</dbReference>
<protein>
    <submittedName>
        <fullName evidence="1">Uncharacterized protein</fullName>
    </submittedName>
</protein>
<organism evidence="1 2">
    <name type="scientific">Plenodomus tracheiphilus IPT5</name>
    <dbReference type="NCBI Taxonomy" id="1408161"/>
    <lineage>
        <taxon>Eukaryota</taxon>
        <taxon>Fungi</taxon>
        <taxon>Dikarya</taxon>
        <taxon>Ascomycota</taxon>
        <taxon>Pezizomycotina</taxon>
        <taxon>Dothideomycetes</taxon>
        <taxon>Pleosporomycetidae</taxon>
        <taxon>Pleosporales</taxon>
        <taxon>Pleosporineae</taxon>
        <taxon>Leptosphaeriaceae</taxon>
        <taxon>Plenodomus</taxon>
    </lineage>
</organism>
<name>A0A6A7B6B2_9PLEO</name>
<reference evidence="1" key="1">
    <citation type="submission" date="2020-01" db="EMBL/GenBank/DDBJ databases">
        <authorList>
            <consortium name="DOE Joint Genome Institute"/>
            <person name="Haridas S."/>
            <person name="Albert R."/>
            <person name="Binder M."/>
            <person name="Bloem J."/>
            <person name="Labutti K."/>
            <person name="Salamov A."/>
            <person name="Andreopoulos B."/>
            <person name="Baker S.E."/>
            <person name="Barry K."/>
            <person name="Bills G."/>
            <person name="Bluhm B.H."/>
            <person name="Cannon C."/>
            <person name="Castanera R."/>
            <person name="Culley D.E."/>
            <person name="Daum C."/>
            <person name="Ezra D."/>
            <person name="Gonzalez J.B."/>
            <person name="Henrissat B."/>
            <person name="Kuo A."/>
            <person name="Liang C."/>
            <person name="Lipzen A."/>
            <person name="Lutzoni F."/>
            <person name="Magnuson J."/>
            <person name="Mondo S."/>
            <person name="Nolan M."/>
            <person name="Ohm R."/>
            <person name="Pangilinan J."/>
            <person name="Park H.-J."/>
            <person name="Ramirez L."/>
            <person name="Alfaro M."/>
            <person name="Sun H."/>
            <person name="Tritt A."/>
            <person name="Yoshinaga Y."/>
            <person name="Zwiers L.-H."/>
            <person name="Turgeon B.G."/>
            <person name="Goodwin S.B."/>
            <person name="Spatafora J.W."/>
            <person name="Crous P.W."/>
            <person name="Grigoriev I.V."/>
        </authorList>
    </citation>
    <scope>NUCLEOTIDE SEQUENCE</scope>
    <source>
        <strain evidence="1">IPT5</strain>
    </source>
</reference>
<keyword evidence="2" id="KW-1185">Reference proteome</keyword>
<dbReference type="EMBL" id="MU006305">
    <property type="protein sequence ID" value="KAF2850824.1"/>
    <property type="molecule type" value="Genomic_DNA"/>
</dbReference>
<dbReference type="AlphaFoldDB" id="A0A6A7B6B2"/>
<feature type="non-terminal residue" evidence="1">
    <location>
        <position position="1"/>
    </location>
</feature>
<dbReference type="PANTHER" id="PTHR35395:SF1">
    <property type="entry name" value="DUF6536 DOMAIN-CONTAINING PROTEIN"/>
    <property type="match status" value="1"/>
</dbReference>
<dbReference type="OrthoDB" id="5429634at2759"/>
<dbReference type="Proteomes" id="UP000799423">
    <property type="component" value="Unassembled WGS sequence"/>
</dbReference>
<evidence type="ECO:0000313" key="2">
    <source>
        <dbReference type="Proteomes" id="UP000799423"/>
    </source>
</evidence>
<gene>
    <name evidence="1" type="ORF">T440DRAFT_396198</name>
</gene>